<dbReference type="AlphaFoldDB" id="A0A9X9HYK3"/>
<sequence>MKPSLPIRSLLLSCMFTAASANSFAAETVIISPDKQFSVKKVCNHKTKECSFFAGKKAIEKNLPEDRTSHEWLGNTFVLRTSLGSYDSYTTFADRTHKPHTLSSVIATDSKTQCAVTAGNKGVSFYSLFRDKPVKFIAANDKKFGFPQDVVSLESVVEVEFKGKKVHMTYMNKAERNVSVVLDNPCVK</sequence>
<evidence type="ECO:0000313" key="3">
    <source>
        <dbReference type="Proteomes" id="UP001057305"/>
    </source>
</evidence>
<gene>
    <name evidence="2" type="ORF">KCG56_00470</name>
</gene>
<protein>
    <submittedName>
        <fullName evidence="2">Uncharacterized protein</fullName>
    </submittedName>
</protein>
<dbReference type="Proteomes" id="UP001057305">
    <property type="component" value="Chromosome"/>
</dbReference>
<name>A0A9X9HYK3_NEISU</name>
<dbReference type="RefSeq" id="WP_063075922.1">
    <property type="nucleotide sequence ID" value="NZ_CP073116.1"/>
</dbReference>
<feature type="signal peptide" evidence="1">
    <location>
        <begin position="1"/>
        <end position="25"/>
    </location>
</feature>
<feature type="chain" id="PRO_5040801218" evidence="1">
    <location>
        <begin position="26"/>
        <end position="188"/>
    </location>
</feature>
<organism evidence="2 3">
    <name type="scientific">Neisseria subflava</name>
    <dbReference type="NCBI Taxonomy" id="28449"/>
    <lineage>
        <taxon>Bacteria</taxon>
        <taxon>Pseudomonadati</taxon>
        <taxon>Pseudomonadota</taxon>
        <taxon>Betaproteobacteria</taxon>
        <taxon>Neisseriales</taxon>
        <taxon>Neisseriaceae</taxon>
        <taxon>Neisseria</taxon>
    </lineage>
</organism>
<accession>A0A9X9HYK3</accession>
<reference evidence="2" key="1">
    <citation type="submission" date="2021-04" db="EMBL/GenBank/DDBJ databases">
        <title>Characterizing Neisseria spp. as novel respiratory pathobionts in bronchiectasis.</title>
        <authorList>
            <person name="Li L."/>
            <person name="Mac Aogain M."/>
            <person name="Xu T."/>
            <person name="Jaggi T.K."/>
            <person name="Chan L.Y."/>
            <person name="Keir H.R."/>
            <person name="Dicker A.J."/>
            <person name="Qu J."/>
            <person name="Liu Y."/>
            <person name="Chen H.S."/>
            <person name="Koh M.S."/>
            <person name="Ong T.H."/>
            <person name="Lim A.Y.H."/>
            <person name="Abisheganaden J."/>
            <person name="Low T.B."/>
            <person name="Oliver B.G."/>
            <person name="Tan N.S."/>
            <person name="Fang M."/>
            <person name="Chalmers J.D."/>
            <person name="Chotirmall S.H."/>
        </authorList>
    </citation>
    <scope>NUCLEOTIDE SEQUENCE</scope>
    <source>
        <strain evidence="2">TT0073</strain>
    </source>
</reference>
<proteinExistence type="predicted"/>
<dbReference type="EMBL" id="CP073116">
    <property type="protein sequence ID" value="UTG72007.1"/>
    <property type="molecule type" value="Genomic_DNA"/>
</dbReference>
<evidence type="ECO:0000313" key="2">
    <source>
        <dbReference type="EMBL" id="UTG72007.1"/>
    </source>
</evidence>
<keyword evidence="1" id="KW-0732">Signal</keyword>
<evidence type="ECO:0000256" key="1">
    <source>
        <dbReference type="SAM" id="SignalP"/>
    </source>
</evidence>